<name>A0AAV7XN77_9NEOP</name>
<dbReference type="InterPro" id="IPR001254">
    <property type="entry name" value="Trypsin_dom"/>
</dbReference>
<dbReference type="Proteomes" id="UP001075354">
    <property type="component" value="Chromosome 5"/>
</dbReference>
<keyword evidence="1" id="KW-0732">Signal</keyword>
<evidence type="ECO:0000313" key="4">
    <source>
        <dbReference type="Proteomes" id="UP001075354"/>
    </source>
</evidence>
<protein>
    <recommendedName>
        <fullName evidence="2">Peptidase S1 domain-containing protein</fullName>
    </recommendedName>
</protein>
<dbReference type="Gene3D" id="2.40.10.10">
    <property type="entry name" value="Trypsin-like serine proteases"/>
    <property type="match status" value="1"/>
</dbReference>
<evidence type="ECO:0000256" key="1">
    <source>
        <dbReference type="SAM" id="SignalP"/>
    </source>
</evidence>
<feature type="chain" id="PRO_5043989623" description="Peptidase S1 domain-containing protein" evidence="1">
    <location>
        <begin position="20"/>
        <end position="313"/>
    </location>
</feature>
<accession>A0AAV7XN77</accession>
<dbReference type="SMART" id="SM00020">
    <property type="entry name" value="Tryp_SPc"/>
    <property type="match status" value="1"/>
</dbReference>
<sequence length="313" mass="32874">MSACFALLVLGLALAAAASVQVDDGFGMDNALEYASPDELDTRMVGGEVVTEATAYNFMVAIQPRYMLNGVSTRAPVCSGVLIKGRQRDAAAAWVDKYYVLTSAHCALSGTSFELFAGVKKITTQTADDTVTDLTTIAVNDEYRTSQLTGDLALIPTAIVESESPKRAPAGITAAVLANVNDAAKSFLVNTVTMAGWGQPNDVFNGPSPSLRQLSSWVVPNWYCAVRHIGLPIKSTHMCTAGLPNKGPCAGDSGAPLVAVPVATKTGGPRVVGIATLTPNSGCSRGRPGVFTRLGDYLAWIQEVTNYDPEQQA</sequence>
<evidence type="ECO:0000313" key="3">
    <source>
        <dbReference type="EMBL" id="KAJ1527632.1"/>
    </source>
</evidence>
<keyword evidence="4" id="KW-1185">Reference proteome</keyword>
<feature type="domain" description="Peptidase S1" evidence="2">
    <location>
        <begin position="44"/>
        <end position="306"/>
    </location>
</feature>
<feature type="signal peptide" evidence="1">
    <location>
        <begin position="1"/>
        <end position="19"/>
    </location>
</feature>
<reference evidence="3" key="1">
    <citation type="submission" date="2022-12" db="EMBL/GenBank/DDBJ databases">
        <title>Chromosome-level genome assembly of the bean flower thrips Megalurothrips usitatus.</title>
        <authorList>
            <person name="Ma L."/>
            <person name="Liu Q."/>
            <person name="Li H."/>
            <person name="Cai W."/>
        </authorList>
    </citation>
    <scope>NUCLEOTIDE SEQUENCE</scope>
    <source>
        <strain evidence="3">Cailab_2022a</strain>
    </source>
</reference>
<comment type="caution">
    <text evidence="3">The sequence shown here is derived from an EMBL/GenBank/DDBJ whole genome shotgun (WGS) entry which is preliminary data.</text>
</comment>
<dbReference type="InterPro" id="IPR043504">
    <property type="entry name" value="Peptidase_S1_PA_chymotrypsin"/>
</dbReference>
<dbReference type="PANTHER" id="PTHR24260">
    <property type="match status" value="1"/>
</dbReference>
<dbReference type="SUPFAM" id="SSF50494">
    <property type="entry name" value="Trypsin-like serine proteases"/>
    <property type="match status" value="1"/>
</dbReference>
<dbReference type="EMBL" id="JAPTSV010000005">
    <property type="protein sequence ID" value="KAJ1527632.1"/>
    <property type="molecule type" value="Genomic_DNA"/>
</dbReference>
<dbReference type="InterPro" id="IPR009003">
    <property type="entry name" value="Peptidase_S1_PA"/>
</dbReference>
<dbReference type="Pfam" id="PF00089">
    <property type="entry name" value="Trypsin"/>
    <property type="match status" value="1"/>
</dbReference>
<evidence type="ECO:0000259" key="2">
    <source>
        <dbReference type="PROSITE" id="PS50240"/>
    </source>
</evidence>
<dbReference type="AlphaFoldDB" id="A0AAV7XN77"/>
<dbReference type="PROSITE" id="PS50240">
    <property type="entry name" value="TRYPSIN_DOM"/>
    <property type="match status" value="1"/>
</dbReference>
<dbReference type="PANTHER" id="PTHR24260:SF132">
    <property type="entry name" value="PEPTIDASE S1 DOMAIN-CONTAINING PROTEIN"/>
    <property type="match status" value="1"/>
</dbReference>
<gene>
    <name evidence="3" type="ORF">ONE63_007595</name>
</gene>
<proteinExistence type="predicted"/>
<dbReference type="InterPro" id="IPR051333">
    <property type="entry name" value="CLIP_Serine_Protease"/>
</dbReference>
<dbReference type="GO" id="GO:0004252">
    <property type="term" value="F:serine-type endopeptidase activity"/>
    <property type="evidence" value="ECO:0007669"/>
    <property type="project" value="InterPro"/>
</dbReference>
<organism evidence="3 4">
    <name type="scientific">Megalurothrips usitatus</name>
    <name type="common">bean blossom thrips</name>
    <dbReference type="NCBI Taxonomy" id="439358"/>
    <lineage>
        <taxon>Eukaryota</taxon>
        <taxon>Metazoa</taxon>
        <taxon>Ecdysozoa</taxon>
        <taxon>Arthropoda</taxon>
        <taxon>Hexapoda</taxon>
        <taxon>Insecta</taxon>
        <taxon>Pterygota</taxon>
        <taxon>Neoptera</taxon>
        <taxon>Paraneoptera</taxon>
        <taxon>Thysanoptera</taxon>
        <taxon>Terebrantia</taxon>
        <taxon>Thripoidea</taxon>
        <taxon>Thripidae</taxon>
        <taxon>Megalurothrips</taxon>
    </lineage>
</organism>
<dbReference type="GO" id="GO:0006508">
    <property type="term" value="P:proteolysis"/>
    <property type="evidence" value="ECO:0007669"/>
    <property type="project" value="InterPro"/>
</dbReference>